<evidence type="ECO:0000256" key="1">
    <source>
        <dbReference type="ARBA" id="ARBA00006592"/>
    </source>
</evidence>
<comment type="similarity">
    <text evidence="1">Belongs to the eukaryotic ribosomal protein eL14 family.</text>
</comment>
<dbReference type="GO" id="GO:0003723">
    <property type="term" value="F:RNA binding"/>
    <property type="evidence" value="ECO:0007669"/>
    <property type="project" value="InterPro"/>
</dbReference>
<dbReference type="Proteomes" id="UP000653305">
    <property type="component" value="Unassembled WGS sequence"/>
</dbReference>
<dbReference type="GO" id="GO:0042273">
    <property type="term" value="P:ribosomal large subunit biogenesis"/>
    <property type="evidence" value="ECO:0007669"/>
    <property type="project" value="TreeGrafter"/>
</dbReference>
<dbReference type="GO" id="GO:0006412">
    <property type="term" value="P:translation"/>
    <property type="evidence" value="ECO:0007669"/>
    <property type="project" value="InterPro"/>
</dbReference>
<dbReference type="Gene3D" id="2.30.30.30">
    <property type="match status" value="1"/>
</dbReference>
<dbReference type="PANTHER" id="PTHR11127">
    <property type="entry name" value="60S RIBOSOMAL PROTEIN L14"/>
    <property type="match status" value="1"/>
</dbReference>
<dbReference type="GO" id="GO:0022625">
    <property type="term" value="C:cytosolic large ribosomal subunit"/>
    <property type="evidence" value="ECO:0007669"/>
    <property type="project" value="TreeGrafter"/>
</dbReference>
<feature type="domain" description="Large ribosomal subunit protein eL14" evidence="4">
    <location>
        <begin position="3"/>
        <end position="51"/>
    </location>
</feature>
<dbReference type="PANTHER" id="PTHR11127:SF2">
    <property type="entry name" value="LARGE RIBOSOMAL SUBUNIT PROTEIN EL14"/>
    <property type="match status" value="1"/>
</dbReference>
<evidence type="ECO:0000313" key="6">
    <source>
        <dbReference type="Proteomes" id="UP000653305"/>
    </source>
</evidence>
<evidence type="ECO:0000313" key="5">
    <source>
        <dbReference type="EMBL" id="GFP94024.1"/>
    </source>
</evidence>
<dbReference type="GO" id="GO:0003735">
    <property type="term" value="F:structural constituent of ribosome"/>
    <property type="evidence" value="ECO:0007669"/>
    <property type="project" value="InterPro"/>
</dbReference>
<dbReference type="OrthoDB" id="1863004at2759"/>
<evidence type="ECO:0000256" key="3">
    <source>
        <dbReference type="ARBA" id="ARBA00023274"/>
    </source>
</evidence>
<dbReference type="Pfam" id="PF01929">
    <property type="entry name" value="Ribosomal_L14e"/>
    <property type="match status" value="1"/>
</dbReference>
<organism evidence="5 6">
    <name type="scientific">Phtheirospermum japonicum</name>
    <dbReference type="NCBI Taxonomy" id="374723"/>
    <lineage>
        <taxon>Eukaryota</taxon>
        <taxon>Viridiplantae</taxon>
        <taxon>Streptophyta</taxon>
        <taxon>Embryophyta</taxon>
        <taxon>Tracheophyta</taxon>
        <taxon>Spermatophyta</taxon>
        <taxon>Magnoliopsida</taxon>
        <taxon>eudicotyledons</taxon>
        <taxon>Gunneridae</taxon>
        <taxon>Pentapetalae</taxon>
        <taxon>asterids</taxon>
        <taxon>lamiids</taxon>
        <taxon>Lamiales</taxon>
        <taxon>Orobanchaceae</taxon>
        <taxon>Orobanchaceae incertae sedis</taxon>
        <taxon>Phtheirospermum</taxon>
    </lineage>
</organism>
<dbReference type="InterPro" id="IPR002784">
    <property type="entry name" value="Ribosomal_eL14_dom"/>
</dbReference>
<dbReference type="EMBL" id="BMAC01000332">
    <property type="protein sequence ID" value="GFP94024.1"/>
    <property type="molecule type" value="Genomic_DNA"/>
</dbReference>
<dbReference type="InterPro" id="IPR008991">
    <property type="entry name" value="Translation_prot_SH3-like_sf"/>
</dbReference>
<dbReference type="InterPro" id="IPR039660">
    <property type="entry name" value="Ribosomal_eL14"/>
</dbReference>
<proteinExistence type="inferred from homology"/>
<sequence length="66" mass="7537">MVRSQMNFKRISLTDIKINIKNVPKKKTLIAAMEAADVKGRWEKSSWGQEAYWSEEKGPPSMILIG</sequence>
<reference evidence="5" key="1">
    <citation type="submission" date="2020-07" db="EMBL/GenBank/DDBJ databases">
        <title>Ethylene signaling mediates host invasion by parasitic plants.</title>
        <authorList>
            <person name="Yoshida S."/>
        </authorList>
    </citation>
    <scope>NUCLEOTIDE SEQUENCE</scope>
    <source>
        <strain evidence="5">Okayama</strain>
    </source>
</reference>
<evidence type="ECO:0000259" key="4">
    <source>
        <dbReference type="Pfam" id="PF01929"/>
    </source>
</evidence>
<gene>
    <name evidence="5" type="ORF">PHJA_001546800</name>
</gene>
<keyword evidence="2 5" id="KW-0689">Ribosomal protein</keyword>
<dbReference type="AlphaFoldDB" id="A0A830CCF7"/>
<dbReference type="InterPro" id="IPR014722">
    <property type="entry name" value="Rib_uL2_dom2"/>
</dbReference>
<keyword evidence="6" id="KW-1185">Reference proteome</keyword>
<name>A0A830CCF7_9LAMI</name>
<evidence type="ECO:0000256" key="2">
    <source>
        <dbReference type="ARBA" id="ARBA00022980"/>
    </source>
</evidence>
<dbReference type="SUPFAM" id="SSF50104">
    <property type="entry name" value="Translation proteins SH3-like domain"/>
    <property type="match status" value="1"/>
</dbReference>
<comment type="caution">
    <text evidence="5">The sequence shown here is derived from an EMBL/GenBank/DDBJ whole genome shotgun (WGS) entry which is preliminary data.</text>
</comment>
<protein>
    <submittedName>
        <fullName evidence="5">60S ribosomal protein l14-2</fullName>
    </submittedName>
</protein>
<accession>A0A830CCF7</accession>
<keyword evidence="3" id="KW-0687">Ribonucleoprotein</keyword>